<proteinExistence type="predicted"/>
<feature type="domain" description="YycE-like C-terminal" evidence="2">
    <location>
        <begin position="72"/>
        <end position="125"/>
    </location>
</feature>
<dbReference type="Pfam" id="PF22658">
    <property type="entry name" value="YycE-like_N"/>
    <property type="match status" value="1"/>
</dbReference>
<dbReference type="Proteomes" id="UP000281332">
    <property type="component" value="Unassembled WGS sequence"/>
</dbReference>
<reference evidence="3 4" key="1">
    <citation type="submission" date="2018-11" db="EMBL/GenBank/DDBJ databases">
        <title>Whole genome sequencing of Pantoea sp. RIT388.</title>
        <authorList>
            <person name="Gan H.M."/>
            <person name="Hudson A.O."/>
        </authorList>
    </citation>
    <scope>NUCLEOTIDE SEQUENCE [LARGE SCALE GENOMIC DNA]</scope>
    <source>
        <strain evidence="3 4">RIT388</strain>
    </source>
</reference>
<accession>A0A3N4NCY8</accession>
<dbReference type="InterPro" id="IPR029068">
    <property type="entry name" value="Glyas_Bleomycin-R_OHBP_Dase"/>
</dbReference>
<protein>
    <submittedName>
        <fullName evidence="3">VOC family protein</fullName>
    </submittedName>
</protein>
<comment type="caution">
    <text evidence="3">The sequence shown here is derived from an EMBL/GenBank/DDBJ whole genome shotgun (WGS) entry which is preliminary data.</text>
</comment>
<feature type="domain" description="YycE-like N-terminal" evidence="1">
    <location>
        <begin position="6"/>
        <end position="57"/>
    </location>
</feature>
<keyword evidence="4" id="KW-1185">Reference proteome</keyword>
<dbReference type="InterPro" id="IPR058997">
    <property type="entry name" value="YycE-like_C"/>
</dbReference>
<dbReference type="Pfam" id="PF22659">
    <property type="entry name" value="YycE-like_C"/>
    <property type="match status" value="1"/>
</dbReference>
<gene>
    <name evidence="3" type="ORF">BBB56_21450</name>
</gene>
<dbReference type="SUPFAM" id="SSF54593">
    <property type="entry name" value="Glyoxalase/Bleomycin resistance protein/Dihydroxybiphenyl dioxygenase"/>
    <property type="match status" value="1"/>
</dbReference>
<dbReference type="EMBL" id="RMVG01000025">
    <property type="protein sequence ID" value="RPD94272.1"/>
    <property type="molecule type" value="Genomic_DNA"/>
</dbReference>
<dbReference type="InterPro" id="IPR058998">
    <property type="entry name" value="YycE-like_N"/>
</dbReference>
<dbReference type="AlphaFoldDB" id="A0A3N4NCY8"/>
<dbReference type="Gene3D" id="3.10.180.10">
    <property type="entry name" value="2,3-Dihydroxybiphenyl 1,2-Dioxygenase, domain 1"/>
    <property type="match status" value="1"/>
</dbReference>
<dbReference type="RefSeq" id="WP_123802931.1">
    <property type="nucleotide sequence ID" value="NZ_RMVG01000025.1"/>
</dbReference>
<evidence type="ECO:0000313" key="3">
    <source>
        <dbReference type="EMBL" id="RPD94272.1"/>
    </source>
</evidence>
<name>A0A3N4NCY8_9GAMM</name>
<dbReference type="CDD" id="cd06587">
    <property type="entry name" value="VOC"/>
    <property type="match status" value="1"/>
</dbReference>
<sequence length="131" mass="14986">MALQHMRIARPVSALSKSCEMYCNGLGLEKIGAFTDHDGFSGCMLGMDGLSWHLEFTQCHDHPVLPSPTNEDLLVLYIPEKDSWRTTCENMDNAGFARVKSFNPYWDRNGITFEDRDGYRVVIQNMHWGKL</sequence>
<dbReference type="OrthoDB" id="8018325at2"/>
<evidence type="ECO:0000259" key="2">
    <source>
        <dbReference type="Pfam" id="PF22659"/>
    </source>
</evidence>
<evidence type="ECO:0000313" key="4">
    <source>
        <dbReference type="Proteomes" id="UP000281332"/>
    </source>
</evidence>
<evidence type="ECO:0000259" key="1">
    <source>
        <dbReference type="Pfam" id="PF22658"/>
    </source>
</evidence>
<organism evidence="3 4">
    <name type="scientific">Candidatus Pantoea deserta</name>
    <dbReference type="NCBI Taxonomy" id="1869313"/>
    <lineage>
        <taxon>Bacteria</taxon>
        <taxon>Pseudomonadati</taxon>
        <taxon>Pseudomonadota</taxon>
        <taxon>Gammaproteobacteria</taxon>
        <taxon>Enterobacterales</taxon>
        <taxon>Erwiniaceae</taxon>
        <taxon>Pantoea</taxon>
    </lineage>
</organism>